<evidence type="ECO:0000259" key="11">
    <source>
        <dbReference type="PROSITE" id="PS51755"/>
    </source>
</evidence>
<accession>G9XRK8</accession>
<dbReference type="PROSITE" id="PS51755">
    <property type="entry name" value="OMPR_PHOB"/>
    <property type="match status" value="1"/>
</dbReference>
<keyword evidence="4" id="KW-0805">Transcription regulation</keyword>
<dbReference type="Gene3D" id="3.40.50.2300">
    <property type="match status" value="1"/>
</dbReference>
<comment type="caution">
    <text evidence="12">The sequence shown here is derived from an EMBL/GenBank/DDBJ whole genome shotgun (WGS) entry which is preliminary data.</text>
</comment>
<feature type="domain" description="Response regulatory" evidence="10">
    <location>
        <begin position="8"/>
        <end position="121"/>
    </location>
</feature>
<dbReference type="GO" id="GO:0006355">
    <property type="term" value="P:regulation of DNA-templated transcription"/>
    <property type="evidence" value="ECO:0007669"/>
    <property type="project" value="InterPro"/>
</dbReference>
<dbReference type="FunFam" id="1.10.10.10:FF:000005">
    <property type="entry name" value="Two-component system response regulator"/>
    <property type="match status" value="1"/>
</dbReference>
<feature type="DNA-binding region" description="OmpR/PhoB-type" evidence="9">
    <location>
        <begin position="130"/>
        <end position="228"/>
    </location>
</feature>
<dbReference type="InterPro" id="IPR039420">
    <property type="entry name" value="WalR-like"/>
</dbReference>
<sequence>MGLPLNQTILIIEDEEKIARFVELELGYEGYTVTKAFDGRTGLELAETGRFDLILLDVMLPKLNGTEVLRRIRRTSAVPIIMLTARDSVMDKVSGLDSGANDYITKPFAIEELLARIRNALRNTAPLSSTEVLSASGLELDADRRTVTMRGKPVDLTKREFDLLHFLLKNKGIVLSRESLLENVWGFDFAGDTNAVDVYIRFLRGKIDEVFNVKFIHTVRGVGYVIKDDQ</sequence>
<evidence type="ECO:0000256" key="5">
    <source>
        <dbReference type="ARBA" id="ARBA00023125"/>
    </source>
</evidence>
<evidence type="ECO:0000256" key="1">
    <source>
        <dbReference type="ARBA" id="ARBA00018672"/>
    </source>
</evidence>
<proteinExistence type="predicted"/>
<dbReference type="GO" id="GO:0032993">
    <property type="term" value="C:protein-DNA complex"/>
    <property type="evidence" value="ECO:0007669"/>
    <property type="project" value="TreeGrafter"/>
</dbReference>
<dbReference type="AlphaFoldDB" id="G9XRK8"/>
<gene>
    <name evidence="12" type="ORF">HMPREF0322_03606</name>
</gene>
<evidence type="ECO:0000256" key="4">
    <source>
        <dbReference type="ARBA" id="ARBA00023015"/>
    </source>
</evidence>
<protein>
    <recommendedName>
        <fullName evidence="1">Stage 0 sporulation protein A homolog</fullName>
    </recommendedName>
</protein>
<evidence type="ECO:0000256" key="9">
    <source>
        <dbReference type="PROSITE-ProRule" id="PRU01091"/>
    </source>
</evidence>
<evidence type="ECO:0000256" key="6">
    <source>
        <dbReference type="ARBA" id="ARBA00023163"/>
    </source>
</evidence>
<evidence type="ECO:0000256" key="8">
    <source>
        <dbReference type="PROSITE-ProRule" id="PRU00169"/>
    </source>
</evidence>
<dbReference type="PROSITE" id="PS50110">
    <property type="entry name" value="RESPONSE_REGULATORY"/>
    <property type="match status" value="1"/>
</dbReference>
<evidence type="ECO:0000256" key="7">
    <source>
        <dbReference type="ARBA" id="ARBA00024867"/>
    </source>
</evidence>
<dbReference type="GO" id="GO:0000976">
    <property type="term" value="F:transcription cis-regulatory region binding"/>
    <property type="evidence" value="ECO:0007669"/>
    <property type="project" value="TreeGrafter"/>
</dbReference>
<reference evidence="12 13" key="1">
    <citation type="submission" date="2011-08" db="EMBL/GenBank/DDBJ databases">
        <authorList>
            <person name="Weinstock G."/>
            <person name="Sodergren E."/>
            <person name="Clifton S."/>
            <person name="Fulton L."/>
            <person name="Fulton B."/>
            <person name="Courtney L."/>
            <person name="Fronick C."/>
            <person name="Harrison M."/>
            <person name="Strong C."/>
            <person name="Farmer C."/>
            <person name="Delahaunty K."/>
            <person name="Markovic C."/>
            <person name="Hall O."/>
            <person name="Minx P."/>
            <person name="Tomlinson C."/>
            <person name="Mitreva M."/>
            <person name="Hou S."/>
            <person name="Chen J."/>
            <person name="Wollam A."/>
            <person name="Pepin K.H."/>
            <person name="Johnson M."/>
            <person name="Bhonagiri V."/>
            <person name="Zhang X."/>
            <person name="Suruliraj S."/>
            <person name="Warren W."/>
            <person name="Chinwalla A."/>
            <person name="Mardis E.R."/>
            <person name="Wilson R.K."/>
        </authorList>
    </citation>
    <scope>NUCLEOTIDE SEQUENCE [LARGE SCALE GENOMIC DNA]</scope>
    <source>
        <strain evidence="12 13">DP7</strain>
    </source>
</reference>
<name>G9XRK8_DESHA</name>
<feature type="domain" description="OmpR/PhoB-type" evidence="11">
    <location>
        <begin position="130"/>
        <end position="228"/>
    </location>
</feature>
<keyword evidence="5 9" id="KW-0238">DNA-binding</keyword>
<keyword evidence="2 8" id="KW-0597">Phosphoprotein</keyword>
<dbReference type="InterPro" id="IPR001789">
    <property type="entry name" value="Sig_transdc_resp-reg_receiver"/>
</dbReference>
<evidence type="ECO:0000256" key="2">
    <source>
        <dbReference type="ARBA" id="ARBA00022553"/>
    </source>
</evidence>
<dbReference type="GO" id="GO:0000156">
    <property type="term" value="F:phosphorelay response regulator activity"/>
    <property type="evidence" value="ECO:0007669"/>
    <property type="project" value="TreeGrafter"/>
</dbReference>
<dbReference type="CDD" id="cd00383">
    <property type="entry name" value="trans_reg_C"/>
    <property type="match status" value="1"/>
</dbReference>
<evidence type="ECO:0000313" key="13">
    <source>
        <dbReference type="Proteomes" id="UP000004416"/>
    </source>
</evidence>
<dbReference type="SMART" id="SM00862">
    <property type="entry name" value="Trans_reg_C"/>
    <property type="match status" value="1"/>
</dbReference>
<dbReference type="SMART" id="SM00448">
    <property type="entry name" value="REC"/>
    <property type="match status" value="1"/>
</dbReference>
<evidence type="ECO:0000259" key="10">
    <source>
        <dbReference type="PROSITE" id="PS50110"/>
    </source>
</evidence>
<comment type="function">
    <text evidence="7">May play the central regulatory role in sporulation. It may be an element of the effector pathway responsible for the activation of sporulation genes in response to nutritional stress. Spo0A may act in concert with spo0H (a sigma factor) to control the expression of some genes that are critical to the sporulation process.</text>
</comment>
<dbReference type="CDD" id="cd17574">
    <property type="entry name" value="REC_OmpR"/>
    <property type="match status" value="1"/>
</dbReference>
<dbReference type="SUPFAM" id="SSF52172">
    <property type="entry name" value="CheY-like"/>
    <property type="match status" value="1"/>
</dbReference>
<feature type="modified residue" description="4-aspartylphosphate" evidence="8">
    <location>
        <position position="57"/>
    </location>
</feature>
<organism evidence="12 13">
    <name type="scientific">Desulfitobacterium hafniense DP7</name>
    <dbReference type="NCBI Taxonomy" id="537010"/>
    <lineage>
        <taxon>Bacteria</taxon>
        <taxon>Bacillati</taxon>
        <taxon>Bacillota</taxon>
        <taxon>Clostridia</taxon>
        <taxon>Eubacteriales</taxon>
        <taxon>Desulfitobacteriaceae</taxon>
        <taxon>Desulfitobacterium</taxon>
    </lineage>
</organism>
<dbReference type="InterPro" id="IPR011006">
    <property type="entry name" value="CheY-like_superfamily"/>
</dbReference>
<dbReference type="EMBL" id="AFZX01000093">
    <property type="protein sequence ID" value="EHL05690.1"/>
    <property type="molecule type" value="Genomic_DNA"/>
</dbReference>
<dbReference type="Pfam" id="PF00486">
    <property type="entry name" value="Trans_reg_C"/>
    <property type="match status" value="1"/>
</dbReference>
<dbReference type="GO" id="GO:0005829">
    <property type="term" value="C:cytosol"/>
    <property type="evidence" value="ECO:0007669"/>
    <property type="project" value="TreeGrafter"/>
</dbReference>
<dbReference type="InterPro" id="IPR036388">
    <property type="entry name" value="WH-like_DNA-bd_sf"/>
</dbReference>
<dbReference type="InterPro" id="IPR001867">
    <property type="entry name" value="OmpR/PhoB-type_DNA-bd"/>
</dbReference>
<dbReference type="PANTHER" id="PTHR48111:SF22">
    <property type="entry name" value="REGULATOR OF RPOS"/>
    <property type="match status" value="1"/>
</dbReference>
<dbReference type="PATRIC" id="fig|537010.4.peg.3376"/>
<dbReference type="Pfam" id="PF00072">
    <property type="entry name" value="Response_reg"/>
    <property type="match status" value="1"/>
</dbReference>
<keyword evidence="3" id="KW-0902">Two-component regulatory system</keyword>
<dbReference type="Proteomes" id="UP000004416">
    <property type="component" value="Unassembled WGS sequence"/>
</dbReference>
<dbReference type="PANTHER" id="PTHR48111">
    <property type="entry name" value="REGULATOR OF RPOS"/>
    <property type="match status" value="1"/>
</dbReference>
<keyword evidence="6" id="KW-0804">Transcription</keyword>
<dbReference type="Gene3D" id="6.10.250.690">
    <property type="match status" value="1"/>
</dbReference>
<dbReference type="Gene3D" id="1.10.10.10">
    <property type="entry name" value="Winged helix-like DNA-binding domain superfamily/Winged helix DNA-binding domain"/>
    <property type="match status" value="1"/>
</dbReference>
<evidence type="ECO:0000256" key="3">
    <source>
        <dbReference type="ARBA" id="ARBA00023012"/>
    </source>
</evidence>
<evidence type="ECO:0000313" key="12">
    <source>
        <dbReference type="EMBL" id="EHL05690.1"/>
    </source>
</evidence>
<dbReference type="FunFam" id="3.40.50.2300:FF:000001">
    <property type="entry name" value="DNA-binding response regulator PhoB"/>
    <property type="match status" value="1"/>
</dbReference>
<dbReference type="HOGENOM" id="CLU_000445_30_1_9"/>